<reference evidence="2" key="1">
    <citation type="journal article" date="2013" name="Stand. Genomic Sci.">
        <title>Genome sequence of the thermophilic fresh-water bacterium Spirochaeta caldaria type strain (H1(T)), reclassification of Spirochaeta caldaria, Spirochaeta stenostrepta, and Spirochaeta zuelzerae in the genus Treponema as Treponema caldaria comb. nov., Treponema stenostrepta comb. nov., and Treponema zuelzerae comb. nov., and emendation of the genus Treponema.</title>
        <authorList>
            <person name="Abt B."/>
            <person name="Goker M."/>
            <person name="Scheuner C."/>
            <person name="Han C."/>
            <person name="Lu M."/>
            <person name="Misra M."/>
            <person name="Lapidus A."/>
            <person name="Nolan M."/>
            <person name="Lucas S."/>
            <person name="Hammon N."/>
            <person name="Deshpande S."/>
            <person name="Cheng J.F."/>
            <person name="Tapia R."/>
            <person name="Goodwin L.A."/>
            <person name="Pitluck S."/>
            <person name="Liolios K."/>
            <person name="Pagani I."/>
            <person name="Ivanova N."/>
            <person name="Mavromatis K."/>
            <person name="Mikhailova N."/>
            <person name="Huntemann M."/>
            <person name="Pati A."/>
            <person name="Chen A."/>
            <person name="Palaniappan K."/>
            <person name="Land M."/>
            <person name="Hauser L."/>
            <person name="Jeffries C.D."/>
            <person name="Rohde M."/>
            <person name="Spring S."/>
            <person name="Gronow S."/>
            <person name="Detter J.C."/>
            <person name="Bristow J."/>
            <person name="Eisen J.A."/>
            <person name="Markowitz V."/>
            <person name="Hugenholtz P."/>
            <person name="Kyrpides N.C."/>
            <person name="Woyke T."/>
            <person name="Klenk H.P."/>
        </authorList>
    </citation>
    <scope>NUCLEOTIDE SEQUENCE</scope>
    <source>
        <strain evidence="2">ATCC 51460 / DSM 7334 / H1</strain>
    </source>
</reference>
<name>F8F225_GRAC1</name>
<dbReference type="KEGG" id="scd:Spica_2175"/>
<evidence type="ECO:0008006" key="3">
    <source>
        <dbReference type="Google" id="ProtNLM"/>
    </source>
</evidence>
<proteinExistence type="predicted"/>
<protein>
    <recommendedName>
        <fullName evidence="3">Cellobiose phosphorylase</fullName>
    </recommendedName>
</protein>
<dbReference type="AlphaFoldDB" id="F8F225"/>
<dbReference type="HOGENOM" id="CLU_276188_0_0_12"/>
<dbReference type="Proteomes" id="UP000000503">
    <property type="component" value="Chromosome"/>
</dbReference>
<sequence length="1134" mass="128766">MQGMTLSSLIETQPEAVQSAFVSFLGDTFYKIANVDAMPPFFMTIVSSSDVWNFIWSNGGLTAGRKNADFAIFPYYTADKVADAHSYTGPFTALKVSEGDRVWYWEPFSSSSAGIWKVQRNLYKNTSGSSIYFEEINRDLGLTFQYGWTSSDRFGLVRHSRILNWGKVNRSIEILDGCQNIMPACTTADFQNTNSVLLDAYKKTDLDTETGLALFAVSSIVTDKAEPSEGLFANVGWFSRPGSIYLDPETRIAFTYGRPLPYTSVLKGQRPSQYLHQHLTLAAGAEDEWYQVFDTNMDARAAITLREILRDKAKAETFLKEDIAKTHNQLESYLASADGIQHTAEEITCIHHKANVLFNIMRGGFFADTYAIYTEDLLNFVQVRNKGLLPVMKKAIASFGDTLNYINLLDHVRAQNNAQLERLALEYLPLTFSRRHGDPSRPWNRFSIELKDEKGNRKLNYQGNWRDIFQNWEALAYSYPLYIEGMVTKFLNALTPDGFNPYRITRDGIDWEVVEPDNPWSNIGYWGDHQVIYLLKLLGFQANLDRKSLLASLDKPRYSSANVPYHLKPYKDIFANPRSTIDFDHERHDHIEKLVQELGTDAKLVLNSDKSVALVSMTAKLLAILAAKLANLVPGGGIWLNTQRPEWNDANNALAGYGLSMVTLYYLHRYVEFFIQLYAESEAAAFILPEETEKCLRDLAKLFSQTKPEAADTPQGRRAFMDAAGRIYETFRESLYTHGYSGKTRAISRAELLEYLKVFKTHIQYTIRKNHRSDGLYHAYNTFSVEQDGSITLHYLDEMLEGQVAVLSSRALTGTESLELFKALRHGRLFREDQYSYILYPDKELPHFLEKNRIAKEKIQAIPLLQKMAEQKDPRIIKVDIHGIGHFNAQFRNAKDLEKVLAELETKDAPLAELVRRDKQAVLDLYEVTFNHRSFTGRSGTFYAYEGLGSIYWHMVSKLLLAIQETLLLETNAEVRRGLVEAYYDVRKGLGFNKKPEVYGAFPTDPYSHTPAGQGAKQPGMTGQVKEEVLTRWGELGISIQSGQLVLNPTFLKGTEFYADGHLEFTYCGVPVIYRLTDDDDTEILVHRPTAVQGSTDTHRISGHTLDRDSSQRLFNRDGSIAKIEVSIPKTVLL</sequence>
<dbReference type="eggNOG" id="ENOG502Z7VC">
    <property type="taxonomic scope" value="Bacteria"/>
</dbReference>
<organism evidence="1 2">
    <name type="scientific">Gracilinema caldarium (strain ATCC 51460 / DSM 7334 / H1)</name>
    <name type="common">Treponema caldarium</name>
    <dbReference type="NCBI Taxonomy" id="744872"/>
    <lineage>
        <taxon>Bacteria</taxon>
        <taxon>Pseudomonadati</taxon>
        <taxon>Spirochaetota</taxon>
        <taxon>Spirochaetia</taxon>
        <taxon>Spirochaetales</taxon>
        <taxon>Breznakiellaceae</taxon>
        <taxon>Gracilinema</taxon>
    </lineage>
</organism>
<dbReference type="EMBL" id="CP002868">
    <property type="protein sequence ID" value="AEJ20297.1"/>
    <property type="molecule type" value="Genomic_DNA"/>
</dbReference>
<evidence type="ECO:0000313" key="1">
    <source>
        <dbReference type="EMBL" id="AEJ20297.1"/>
    </source>
</evidence>
<dbReference type="STRING" id="744872.Spica_2175"/>
<dbReference type="RefSeq" id="WP_013969585.1">
    <property type="nucleotide sequence ID" value="NC_015732.1"/>
</dbReference>
<evidence type="ECO:0000313" key="2">
    <source>
        <dbReference type="Proteomes" id="UP000000503"/>
    </source>
</evidence>
<keyword evidence="2" id="KW-1185">Reference proteome</keyword>
<gene>
    <name evidence="1" type="ordered locus">Spica_2175</name>
</gene>
<accession>F8F225</accession>